<proteinExistence type="predicted"/>
<sequence>MHEKLIGYLLKLFLGGFFPHKLKLRAISILTSHKCLNVQDAHPYLIFPFMNLIPLLNYNQYGHSKSLLIVASS</sequence>
<dbReference type="AlphaFoldDB" id="A0A0V0HI14"/>
<name>A0A0V0HI14_SOLCH</name>
<reference evidence="1" key="1">
    <citation type="submission" date="2015-12" db="EMBL/GenBank/DDBJ databases">
        <title>Gene expression during late stages of embryo sac development: a critical building block for successful pollen-pistil interactions.</title>
        <authorList>
            <person name="Liu Y."/>
            <person name="Joly V."/>
            <person name="Sabar M."/>
            <person name="Matton D.P."/>
        </authorList>
    </citation>
    <scope>NUCLEOTIDE SEQUENCE</scope>
</reference>
<dbReference type="EMBL" id="GEDG01019664">
    <property type="protein sequence ID" value="JAP19751.1"/>
    <property type="molecule type" value="Transcribed_RNA"/>
</dbReference>
<evidence type="ECO:0000313" key="1">
    <source>
        <dbReference type="EMBL" id="JAP19751.1"/>
    </source>
</evidence>
<accession>A0A0V0HI14</accession>
<organism evidence="1">
    <name type="scientific">Solanum chacoense</name>
    <name type="common">Chaco potato</name>
    <dbReference type="NCBI Taxonomy" id="4108"/>
    <lineage>
        <taxon>Eukaryota</taxon>
        <taxon>Viridiplantae</taxon>
        <taxon>Streptophyta</taxon>
        <taxon>Embryophyta</taxon>
        <taxon>Tracheophyta</taxon>
        <taxon>Spermatophyta</taxon>
        <taxon>Magnoliopsida</taxon>
        <taxon>eudicotyledons</taxon>
        <taxon>Gunneridae</taxon>
        <taxon>Pentapetalae</taxon>
        <taxon>asterids</taxon>
        <taxon>lamiids</taxon>
        <taxon>Solanales</taxon>
        <taxon>Solanaceae</taxon>
        <taxon>Solanoideae</taxon>
        <taxon>Solaneae</taxon>
        <taxon>Solanum</taxon>
    </lineage>
</organism>
<protein>
    <submittedName>
        <fullName evidence="1">Putative ovule protein</fullName>
    </submittedName>
</protein>